<keyword evidence="7" id="KW-0997">Cell inner membrane</keyword>
<dbReference type="EC" id="7.2.2.14" evidence="4"/>
<dbReference type="SMART" id="SM00831">
    <property type="entry name" value="Cation_ATPase_N"/>
    <property type="match status" value="1"/>
</dbReference>
<evidence type="ECO:0000259" key="19">
    <source>
        <dbReference type="SMART" id="SM00831"/>
    </source>
</evidence>
<dbReference type="Gene3D" id="2.70.150.10">
    <property type="entry name" value="Calcium-transporting ATPase, cytoplasmic transduction domain A"/>
    <property type="match status" value="1"/>
</dbReference>
<dbReference type="SUPFAM" id="SSF81660">
    <property type="entry name" value="Metal cation-transporting ATPase, ATP-binding domain N"/>
    <property type="match status" value="1"/>
</dbReference>
<keyword evidence="13" id="KW-1278">Translocase</keyword>
<keyword evidence="12" id="KW-0460">Magnesium</keyword>
<dbReference type="SUPFAM" id="SSF81665">
    <property type="entry name" value="Calcium ATPase, transmembrane domain M"/>
    <property type="match status" value="1"/>
</dbReference>
<dbReference type="InterPro" id="IPR023214">
    <property type="entry name" value="HAD_sf"/>
</dbReference>
<evidence type="ECO:0000256" key="4">
    <source>
        <dbReference type="ARBA" id="ARBA00012786"/>
    </source>
</evidence>
<dbReference type="Pfam" id="PF00690">
    <property type="entry name" value="Cation_ATPase_N"/>
    <property type="match status" value="1"/>
</dbReference>
<feature type="transmembrane region" description="Helical" evidence="18">
    <location>
        <begin position="79"/>
        <end position="101"/>
    </location>
</feature>
<sequence length="923" mass="101925">MNKKIMNRQTARTSAEKAEIRAEENRRIHFAAMSHAREVLKSLHTTLCGLDGEEVSTSRLKYGTNKVTHEKKKPLAARLAGAFVNPFTAILFFLAAVSSVTDIIFPCFSLFGKTPEDFDCLTVIIIITMVLFSGTLRFIQESRSGNAAERLLAMITTTCTVTRRGQEKIEIPMDDLAVGDIVHLSAGDMIPADVRILDAKDLFVSQSSLTGESAPVEKTAKMVEEQKASVTDYRNIAFMGSSVISGSATAVVVRVGDHTAFGTMASAVAEEAAETSFTKGVNAVSWVLIRFILIMVPLVFFINGITKGDWVEAFLFGISIAVGLTPEMLPMIVTTCLAKGAVSMSKKKTIVKNLNSIQNFGAMDILCTDKTGTLTQDKVVLEYHLNINGEEDVRVLRHAYLNSYFQTGYKNLMDVAIINKTEEEEATNPQLTDLSENYIKMDEIPFDFARRRLSTVVQDRSGKTQMVTKGAVEEMLSICTFAEYEGEIRSLTDEIRRQILETVDDLNDKGFRVLAIAQKNNPAPVGFFSVKDECNMVLIGYLAFLDPPKVSTAGALRTLREHGVTAKILTGDNEKVTRTICKQVGLKVRNMLLGTDLENMTDADLAEAAEETDVFAKLTPDQKARVVSVLRENGHTVGYMGDGVNDAAAMRSADIGISVDTAVDVAKESADVILLEKDLMVLEQGIVEGRKTYANMIKYIKMTASSNFGNMFSVLAASALLPFLPMMSLQLILLNLIYDLSCTAIPWDNVDEEFLKIPRRWDASSVGSFMIWIGPASSVFDFITYIFMYFVFCPIFVSGGVLYNDLPNHFSGARLMQMQTAYIAMFQAGWFVESMWSQTLVIHMIRTPKIPFIQSHASAPLTLLTCTGMTVLTIIPFTPLGAMLGFAALPFCYFVYLLPCILLYMMLATSLKKAYARHYGELL</sequence>
<dbReference type="Pfam" id="PF00689">
    <property type="entry name" value="Cation_ATPase_C"/>
    <property type="match status" value="1"/>
</dbReference>
<comment type="caution">
    <text evidence="20">The sequence shown here is derived from an EMBL/GenBank/DDBJ whole genome shotgun (WGS) entry which is preliminary data.</text>
</comment>
<evidence type="ECO:0000256" key="12">
    <source>
        <dbReference type="ARBA" id="ARBA00022842"/>
    </source>
</evidence>
<comment type="similarity">
    <text evidence="3">Belongs to the cation transport ATPase (P-type) (TC 3.A.3) family. Type IIIB subfamily.</text>
</comment>
<gene>
    <name evidence="20" type="primary">mgtA</name>
    <name evidence="20" type="ORF">IAB31_04350</name>
</gene>
<evidence type="ECO:0000256" key="2">
    <source>
        <dbReference type="ARBA" id="ARBA00004429"/>
    </source>
</evidence>
<reference evidence="20" key="2">
    <citation type="journal article" date="2021" name="PeerJ">
        <title>Extensive microbial diversity within the chicken gut microbiome revealed by metagenomics and culture.</title>
        <authorList>
            <person name="Gilroy R."/>
            <person name="Ravi A."/>
            <person name="Getino M."/>
            <person name="Pursley I."/>
            <person name="Horton D.L."/>
            <person name="Alikhan N.F."/>
            <person name="Baker D."/>
            <person name="Gharbi K."/>
            <person name="Hall N."/>
            <person name="Watson M."/>
            <person name="Adriaenssens E.M."/>
            <person name="Foster-Nyarko E."/>
            <person name="Jarju S."/>
            <person name="Secka A."/>
            <person name="Antonio M."/>
            <person name="Oren A."/>
            <person name="Chaudhuri R.R."/>
            <person name="La Ragione R."/>
            <person name="Hildebrand F."/>
            <person name="Pallen M.J."/>
        </authorList>
    </citation>
    <scope>NUCLEOTIDE SEQUENCE</scope>
    <source>
        <strain evidence="20">ChiSjej4B22-8148</strain>
    </source>
</reference>
<dbReference type="GO" id="GO:0005524">
    <property type="term" value="F:ATP binding"/>
    <property type="evidence" value="ECO:0007669"/>
    <property type="project" value="UniProtKB-KW"/>
</dbReference>
<dbReference type="PROSITE" id="PS00154">
    <property type="entry name" value="ATPASE_E1_E2"/>
    <property type="match status" value="1"/>
</dbReference>
<protein>
    <recommendedName>
        <fullName evidence="5">Magnesium-transporting ATPase, P-type 1</fullName>
        <ecNumber evidence="4">7.2.2.14</ecNumber>
    </recommendedName>
    <alternativeName>
        <fullName evidence="16">Mg(2+) transport ATPase, P-type 1</fullName>
    </alternativeName>
</protein>
<keyword evidence="11" id="KW-0067">ATP-binding</keyword>
<dbReference type="EMBL" id="DVGK01000052">
    <property type="protein sequence ID" value="HIR13136.1"/>
    <property type="molecule type" value="Genomic_DNA"/>
</dbReference>
<dbReference type="SUPFAM" id="SSF56784">
    <property type="entry name" value="HAD-like"/>
    <property type="match status" value="1"/>
</dbReference>
<dbReference type="InterPro" id="IPR036412">
    <property type="entry name" value="HAD-like_sf"/>
</dbReference>
<dbReference type="Gene3D" id="3.40.50.1000">
    <property type="entry name" value="HAD superfamily/HAD-like"/>
    <property type="match status" value="1"/>
</dbReference>
<reference evidence="20" key="1">
    <citation type="submission" date="2020-10" db="EMBL/GenBank/DDBJ databases">
        <authorList>
            <person name="Gilroy R."/>
        </authorList>
    </citation>
    <scope>NUCLEOTIDE SEQUENCE</scope>
    <source>
        <strain evidence="20">ChiSjej4B22-8148</strain>
    </source>
</reference>
<evidence type="ECO:0000256" key="14">
    <source>
        <dbReference type="ARBA" id="ARBA00022989"/>
    </source>
</evidence>
<dbReference type="CDD" id="cd02077">
    <property type="entry name" value="P-type_ATPase_Mg"/>
    <property type="match status" value="1"/>
</dbReference>
<dbReference type="GO" id="GO:0016887">
    <property type="term" value="F:ATP hydrolysis activity"/>
    <property type="evidence" value="ECO:0007669"/>
    <property type="project" value="InterPro"/>
</dbReference>
<dbReference type="InterPro" id="IPR023299">
    <property type="entry name" value="ATPase_P-typ_cyto_dom_N"/>
</dbReference>
<dbReference type="InterPro" id="IPR008250">
    <property type="entry name" value="ATPase_P-typ_transduc_dom_A_sf"/>
</dbReference>
<evidence type="ECO:0000256" key="9">
    <source>
        <dbReference type="ARBA" id="ARBA00022692"/>
    </source>
</evidence>
<dbReference type="InterPro" id="IPR006068">
    <property type="entry name" value="ATPase_P-typ_cation-transptr_C"/>
</dbReference>
<feature type="transmembrane region" description="Helical" evidence="18">
    <location>
        <begin position="711"/>
        <end position="738"/>
    </location>
</feature>
<evidence type="ECO:0000256" key="3">
    <source>
        <dbReference type="ARBA" id="ARBA00008746"/>
    </source>
</evidence>
<evidence type="ECO:0000256" key="13">
    <source>
        <dbReference type="ARBA" id="ARBA00022967"/>
    </source>
</evidence>
<feature type="domain" description="Cation-transporting P-type ATPase N-terminal" evidence="19">
    <location>
        <begin position="29"/>
        <end position="103"/>
    </location>
</feature>
<keyword evidence="9 18" id="KW-0812">Transmembrane</keyword>
<dbReference type="InterPro" id="IPR044492">
    <property type="entry name" value="P_typ_ATPase_HD_dom"/>
</dbReference>
<dbReference type="InterPro" id="IPR001757">
    <property type="entry name" value="P_typ_ATPase"/>
</dbReference>
<evidence type="ECO:0000256" key="5">
    <source>
        <dbReference type="ARBA" id="ARBA00013555"/>
    </source>
</evidence>
<dbReference type="SFLD" id="SFLDG00002">
    <property type="entry name" value="C1.7:_P-type_atpase_like"/>
    <property type="match status" value="1"/>
</dbReference>
<keyword evidence="8" id="KW-0597">Phosphoprotein</keyword>
<evidence type="ECO:0000256" key="17">
    <source>
        <dbReference type="ARBA" id="ARBA00047295"/>
    </source>
</evidence>
<dbReference type="GO" id="GO:0005886">
    <property type="term" value="C:plasma membrane"/>
    <property type="evidence" value="ECO:0007669"/>
    <property type="project" value="UniProtKB-SubCell"/>
</dbReference>
<comment type="catalytic activity">
    <reaction evidence="17">
        <text>Mg(2+)(out) + ATP + H2O = Mg(2+)(in) + ADP + phosphate + H(+)</text>
        <dbReference type="Rhea" id="RHEA:10260"/>
        <dbReference type="ChEBI" id="CHEBI:15377"/>
        <dbReference type="ChEBI" id="CHEBI:15378"/>
        <dbReference type="ChEBI" id="CHEBI:18420"/>
        <dbReference type="ChEBI" id="CHEBI:30616"/>
        <dbReference type="ChEBI" id="CHEBI:43474"/>
        <dbReference type="ChEBI" id="CHEBI:456216"/>
        <dbReference type="EC" id="7.2.2.14"/>
    </reaction>
</comment>
<evidence type="ECO:0000256" key="11">
    <source>
        <dbReference type="ARBA" id="ARBA00022840"/>
    </source>
</evidence>
<proteinExistence type="inferred from homology"/>
<dbReference type="AlphaFoldDB" id="A0A9D1AAW8"/>
<dbReference type="SFLD" id="SFLDF00027">
    <property type="entry name" value="p-type_atpase"/>
    <property type="match status" value="1"/>
</dbReference>
<dbReference type="NCBIfam" id="TIGR01494">
    <property type="entry name" value="ATPase_P-type"/>
    <property type="match status" value="2"/>
</dbReference>
<feature type="transmembrane region" description="Helical" evidence="18">
    <location>
        <begin position="782"/>
        <end position="803"/>
    </location>
</feature>
<dbReference type="GO" id="GO:0015444">
    <property type="term" value="F:P-type magnesium transporter activity"/>
    <property type="evidence" value="ECO:0007669"/>
    <property type="project" value="UniProtKB-EC"/>
</dbReference>
<name>A0A9D1AAW8_9FIRM</name>
<comment type="subcellular location">
    <subcellularLocation>
        <location evidence="2">Cell inner membrane</location>
        <topology evidence="2">Multi-pass membrane protein</topology>
    </subcellularLocation>
</comment>
<comment type="function">
    <text evidence="1">Mediates magnesium influx to the cytosol.</text>
</comment>
<dbReference type="PANTHER" id="PTHR42861">
    <property type="entry name" value="CALCIUM-TRANSPORTING ATPASE"/>
    <property type="match status" value="1"/>
</dbReference>
<keyword evidence="10" id="KW-0547">Nucleotide-binding</keyword>
<dbReference type="Proteomes" id="UP000886757">
    <property type="component" value="Unassembled WGS sequence"/>
</dbReference>
<evidence type="ECO:0000256" key="10">
    <source>
        <dbReference type="ARBA" id="ARBA00022741"/>
    </source>
</evidence>
<dbReference type="InterPro" id="IPR004014">
    <property type="entry name" value="ATPase_P-typ_cation-transptr_N"/>
</dbReference>
<dbReference type="InterPro" id="IPR006415">
    <property type="entry name" value="P-type_ATPase_IIIB"/>
</dbReference>
<dbReference type="InterPro" id="IPR018303">
    <property type="entry name" value="ATPase_P-typ_P_site"/>
</dbReference>
<keyword evidence="15 18" id="KW-0472">Membrane</keyword>
<organism evidence="20 21">
    <name type="scientific">Candidatus Choladousia intestinavium</name>
    <dbReference type="NCBI Taxonomy" id="2840727"/>
    <lineage>
        <taxon>Bacteria</taxon>
        <taxon>Bacillati</taxon>
        <taxon>Bacillota</taxon>
        <taxon>Clostridia</taxon>
        <taxon>Lachnospirales</taxon>
        <taxon>Lachnospiraceae</taxon>
        <taxon>Lachnospiraceae incertae sedis</taxon>
        <taxon>Candidatus Choladousia</taxon>
    </lineage>
</organism>
<evidence type="ECO:0000256" key="16">
    <source>
        <dbReference type="ARBA" id="ARBA00029806"/>
    </source>
</evidence>
<evidence type="ECO:0000256" key="1">
    <source>
        <dbReference type="ARBA" id="ARBA00003954"/>
    </source>
</evidence>
<dbReference type="Pfam" id="PF00122">
    <property type="entry name" value="E1-E2_ATPase"/>
    <property type="match status" value="1"/>
</dbReference>
<dbReference type="NCBIfam" id="NF011702">
    <property type="entry name" value="PRK15122.1"/>
    <property type="match status" value="1"/>
</dbReference>
<evidence type="ECO:0000256" key="18">
    <source>
        <dbReference type="SAM" id="Phobius"/>
    </source>
</evidence>
<evidence type="ECO:0000313" key="20">
    <source>
        <dbReference type="EMBL" id="HIR13136.1"/>
    </source>
</evidence>
<feature type="transmembrane region" description="Helical" evidence="18">
    <location>
        <begin position="314"/>
        <end position="338"/>
    </location>
</feature>
<evidence type="ECO:0000256" key="15">
    <source>
        <dbReference type="ARBA" id="ARBA00023136"/>
    </source>
</evidence>
<evidence type="ECO:0000256" key="6">
    <source>
        <dbReference type="ARBA" id="ARBA00022475"/>
    </source>
</evidence>
<feature type="transmembrane region" description="Helical" evidence="18">
    <location>
        <begin position="857"/>
        <end position="877"/>
    </location>
</feature>
<keyword evidence="14 18" id="KW-1133">Transmembrane helix</keyword>
<feature type="transmembrane region" description="Helical" evidence="18">
    <location>
        <begin position="283"/>
        <end position="302"/>
    </location>
</feature>
<dbReference type="InterPro" id="IPR059000">
    <property type="entry name" value="ATPase_P-type_domA"/>
</dbReference>
<dbReference type="NCBIfam" id="TIGR01524">
    <property type="entry name" value="ATPase-IIIB_Mg"/>
    <property type="match status" value="1"/>
</dbReference>
<dbReference type="Gene3D" id="1.20.1110.10">
    <property type="entry name" value="Calcium-transporting ATPase, transmembrane domain"/>
    <property type="match status" value="1"/>
</dbReference>
<dbReference type="Gene3D" id="3.40.1110.10">
    <property type="entry name" value="Calcium-transporting ATPase, cytoplasmic domain N"/>
    <property type="match status" value="1"/>
</dbReference>
<feature type="transmembrane region" description="Helical" evidence="18">
    <location>
        <begin position="121"/>
        <end position="139"/>
    </location>
</feature>
<evidence type="ECO:0000256" key="8">
    <source>
        <dbReference type="ARBA" id="ARBA00022553"/>
    </source>
</evidence>
<dbReference type="PRINTS" id="PR01836">
    <property type="entry name" value="MGATPASE"/>
</dbReference>
<accession>A0A9D1AAW8</accession>
<dbReference type="Pfam" id="PF13246">
    <property type="entry name" value="Cation_ATPase"/>
    <property type="match status" value="1"/>
</dbReference>
<evidence type="ECO:0000256" key="7">
    <source>
        <dbReference type="ARBA" id="ARBA00022519"/>
    </source>
</evidence>
<evidence type="ECO:0000313" key="21">
    <source>
        <dbReference type="Proteomes" id="UP000886757"/>
    </source>
</evidence>
<feature type="transmembrane region" description="Helical" evidence="18">
    <location>
        <begin position="883"/>
        <end position="907"/>
    </location>
</feature>
<keyword evidence="6" id="KW-1003">Cell membrane</keyword>
<dbReference type="SFLD" id="SFLDS00003">
    <property type="entry name" value="Haloacid_Dehalogenase"/>
    <property type="match status" value="1"/>
</dbReference>
<dbReference type="SUPFAM" id="SSF81653">
    <property type="entry name" value="Calcium ATPase, transduction domain A"/>
    <property type="match status" value="1"/>
</dbReference>
<dbReference type="InterPro" id="IPR023298">
    <property type="entry name" value="ATPase_P-typ_TM_dom_sf"/>
</dbReference>